<proteinExistence type="predicted"/>
<accession>A0A7G5XMY5</accession>
<feature type="transmembrane region" description="Helical" evidence="6">
    <location>
        <begin position="36"/>
        <end position="55"/>
    </location>
</feature>
<feature type="transmembrane region" description="Helical" evidence="6">
    <location>
        <begin position="389"/>
        <end position="409"/>
    </location>
</feature>
<evidence type="ECO:0000256" key="6">
    <source>
        <dbReference type="SAM" id="Phobius"/>
    </source>
</evidence>
<feature type="transmembrane region" description="Helical" evidence="6">
    <location>
        <begin position="450"/>
        <end position="468"/>
    </location>
</feature>
<sequence>MWYGFSSIFGRFLNYLLTPLLATIFASADYGKITTLFAIAAFLNILFTYGLETAYFRFASKEPESKVYNTAVTSIFITTAILTILFLFFSKAIAGFLEIPKQPEYVRWVMWIVALDTLAVLPFSKLRFEGRPRKFAGIKILNILINVGLVLFFLVVCKNAEKGTFFSVLYSPKIGLGYVILANLAASAVTLVLLSKELFSFRFTIDKTFWKELMTYSWPLIIVGLGGMVNELIDRFMILKLYPGSTEEAYSQSGIYGANYKLAVLIVLFIQAFRLGAEPFFFKQSTQENAQRTYARVMKFFVIACCFCFLGVVLFLDIWKYFMGRSHPEYWTGLAVVPILMLAKLFLGVYYNLSVWYKLTNQNLVGAWITLGGAAITVIINFLLIPVIGYMACAIATICCYGFMMIVSYRLGQKYYPVPYPWKKLTAYVVICVLLFGLHELATYFIESMWFSHLFGLALILAFGLFILRIERKELQKLPFVGKFISAT</sequence>
<keyword evidence="8" id="KW-1185">Reference proteome</keyword>
<dbReference type="Pfam" id="PF01943">
    <property type="entry name" value="Polysacc_synt"/>
    <property type="match status" value="1"/>
</dbReference>
<dbReference type="PANTHER" id="PTHR30250">
    <property type="entry name" value="PST FAMILY PREDICTED COLANIC ACID TRANSPORTER"/>
    <property type="match status" value="1"/>
</dbReference>
<keyword evidence="4 6" id="KW-1133">Transmembrane helix</keyword>
<feature type="transmembrane region" description="Helical" evidence="6">
    <location>
        <begin position="105"/>
        <end position="124"/>
    </location>
</feature>
<dbReference type="InterPro" id="IPR050833">
    <property type="entry name" value="Poly_Biosynth_Transport"/>
</dbReference>
<dbReference type="AlphaFoldDB" id="A0A7G5XMY5"/>
<keyword evidence="5 6" id="KW-0472">Membrane</keyword>
<name>A0A7G5XMY5_9BACT</name>
<feature type="transmembrane region" description="Helical" evidence="6">
    <location>
        <begin position="176"/>
        <end position="195"/>
    </location>
</feature>
<feature type="transmembrane region" description="Helical" evidence="6">
    <location>
        <begin position="365"/>
        <end position="383"/>
    </location>
</feature>
<keyword evidence="3 6" id="KW-0812">Transmembrane</keyword>
<feature type="transmembrane region" description="Helical" evidence="6">
    <location>
        <begin position="67"/>
        <end position="93"/>
    </location>
</feature>
<evidence type="ECO:0000313" key="8">
    <source>
        <dbReference type="Proteomes" id="UP000515344"/>
    </source>
</evidence>
<comment type="subcellular location">
    <subcellularLocation>
        <location evidence="1">Cell membrane</location>
        <topology evidence="1">Multi-pass membrane protein</topology>
    </subcellularLocation>
</comment>
<gene>
    <name evidence="7" type="ORF">H4075_18800</name>
</gene>
<organism evidence="7 8">
    <name type="scientific">Lacibacter sediminis</name>
    <dbReference type="NCBI Taxonomy" id="2760713"/>
    <lineage>
        <taxon>Bacteria</taxon>
        <taxon>Pseudomonadati</taxon>
        <taxon>Bacteroidota</taxon>
        <taxon>Chitinophagia</taxon>
        <taxon>Chitinophagales</taxon>
        <taxon>Chitinophagaceae</taxon>
        <taxon>Lacibacter</taxon>
    </lineage>
</organism>
<dbReference type="PANTHER" id="PTHR30250:SF11">
    <property type="entry name" value="O-ANTIGEN TRANSPORTER-RELATED"/>
    <property type="match status" value="1"/>
</dbReference>
<feature type="transmembrane region" description="Helical" evidence="6">
    <location>
        <begin position="136"/>
        <end position="156"/>
    </location>
</feature>
<dbReference type="GO" id="GO:0005886">
    <property type="term" value="C:plasma membrane"/>
    <property type="evidence" value="ECO:0007669"/>
    <property type="project" value="UniProtKB-SubCell"/>
</dbReference>
<keyword evidence="2" id="KW-1003">Cell membrane</keyword>
<feature type="transmembrane region" description="Helical" evidence="6">
    <location>
        <begin position="216"/>
        <end position="238"/>
    </location>
</feature>
<dbReference type="KEGG" id="lacs:H4075_18800"/>
<dbReference type="EMBL" id="CP060007">
    <property type="protein sequence ID" value="QNA46838.1"/>
    <property type="molecule type" value="Genomic_DNA"/>
</dbReference>
<protein>
    <submittedName>
        <fullName evidence="7">Oligosaccharide flippase family protein</fullName>
    </submittedName>
</protein>
<evidence type="ECO:0000256" key="1">
    <source>
        <dbReference type="ARBA" id="ARBA00004651"/>
    </source>
</evidence>
<dbReference type="Proteomes" id="UP000515344">
    <property type="component" value="Chromosome"/>
</dbReference>
<feature type="transmembrane region" description="Helical" evidence="6">
    <location>
        <begin position="331"/>
        <end position="353"/>
    </location>
</feature>
<feature type="transmembrane region" description="Helical" evidence="6">
    <location>
        <begin position="297"/>
        <end position="319"/>
    </location>
</feature>
<feature type="transmembrane region" description="Helical" evidence="6">
    <location>
        <begin position="258"/>
        <end position="277"/>
    </location>
</feature>
<evidence type="ECO:0000313" key="7">
    <source>
        <dbReference type="EMBL" id="QNA46838.1"/>
    </source>
</evidence>
<evidence type="ECO:0000256" key="2">
    <source>
        <dbReference type="ARBA" id="ARBA00022475"/>
    </source>
</evidence>
<feature type="transmembrane region" description="Helical" evidence="6">
    <location>
        <begin position="12"/>
        <end position="30"/>
    </location>
</feature>
<reference evidence="8" key="1">
    <citation type="submission" date="2020-08" db="EMBL/GenBank/DDBJ databases">
        <title>Lacibacter sp. S13-6-6 genome sequencing.</title>
        <authorList>
            <person name="Jin L."/>
        </authorList>
    </citation>
    <scope>NUCLEOTIDE SEQUENCE [LARGE SCALE GENOMIC DNA]</scope>
    <source>
        <strain evidence="8">S13-6-6</strain>
    </source>
</reference>
<evidence type="ECO:0000256" key="5">
    <source>
        <dbReference type="ARBA" id="ARBA00023136"/>
    </source>
</evidence>
<dbReference type="InterPro" id="IPR002797">
    <property type="entry name" value="Polysacc_synth"/>
</dbReference>
<evidence type="ECO:0000256" key="4">
    <source>
        <dbReference type="ARBA" id="ARBA00022989"/>
    </source>
</evidence>
<evidence type="ECO:0000256" key="3">
    <source>
        <dbReference type="ARBA" id="ARBA00022692"/>
    </source>
</evidence>
<feature type="transmembrane region" description="Helical" evidence="6">
    <location>
        <begin position="425"/>
        <end position="444"/>
    </location>
</feature>